<feature type="region of interest" description="Disordered" evidence="7">
    <location>
        <begin position="1"/>
        <end position="60"/>
    </location>
</feature>
<feature type="compositionally biased region" description="Polar residues" evidence="7">
    <location>
        <begin position="282"/>
        <end position="298"/>
    </location>
</feature>
<accession>A0ABQ1B181</accession>
<keyword evidence="5" id="KW-0804">Transcription</keyword>
<feature type="domain" description="Zn(2)-C6 fungal-type" evidence="8">
    <location>
        <begin position="66"/>
        <end position="100"/>
    </location>
</feature>
<feature type="region of interest" description="Disordered" evidence="7">
    <location>
        <begin position="428"/>
        <end position="459"/>
    </location>
</feature>
<evidence type="ECO:0000259" key="8">
    <source>
        <dbReference type="PROSITE" id="PS50048"/>
    </source>
</evidence>
<dbReference type="SMART" id="SM00066">
    <property type="entry name" value="GAL4"/>
    <property type="match status" value="1"/>
</dbReference>
<organism evidence="9 10">
    <name type="scientific">Aspergillus lentulus</name>
    <dbReference type="NCBI Taxonomy" id="293939"/>
    <lineage>
        <taxon>Eukaryota</taxon>
        <taxon>Fungi</taxon>
        <taxon>Dikarya</taxon>
        <taxon>Ascomycota</taxon>
        <taxon>Pezizomycotina</taxon>
        <taxon>Eurotiomycetes</taxon>
        <taxon>Eurotiomycetidae</taxon>
        <taxon>Eurotiales</taxon>
        <taxon>Aspergillaceae</taxon>
        <taxon>Aspergillus</taxon>
        <taxon>Aspergillus subgen. Fumigati</taxon>
    </lineage>
</organism>
<dbReference type="Gene3D" id="4.10.240.10">
    <property type="entry name" value="Zn(2)-C6 fungal-type DNA-binding domain"/>
    <property type="match status" value="1"/>
</dbReference>
<comment type="subcellular location">
    <subcellularLocation>
        <location evidence="1">Nucleus</location>
    </subcellularLocation>
</comment>
<keyword evidence="6" id="KW-0539">Nucleus</keyword>
<dbReference type="PROSITE" id="PS50048">
    <property type="entry name" value="ZN2_CY6_FUNGAL_2"/>
    <property type="match status" value="1"/>
</dbReference>
<evidence type="ECO:0000313" key="10">
    <source>
        <dbReference type="Proteomes" id="UP000465220"/>
    </source>
</evidence>
<keyword evidence="2" id="KW-0479">Metal-binding</keyword>
<dbReference type="EMBL" id="BLKI01000091">
    <property type="protein sequence ID" value="GFF91849.1"/>
    <property type="molecule type" value="Genomic_DNA"/>
</dbReference>
<dbReference type="InterPro" id="IPR001138">
    <property type="entry name" value="Zn2Cys6_DnaBD"/>
</dbReference>
<dbReference type="PANTHER" id="PTHR46910">
    <property type="entry name" value="TRANSCRIPTION FACTOR PDR1"/>
    <property type="match status" value="1"/>
</dbReference>
<dbReference type="Proteomes" id="UP000465220">
    <property type="component" value="Unassembled WGS sequence"/>
</dbReference>
<feature type="region of interest" description="Disordered" evidence="7">
    <location>
        <begin position="270"/>
        <end position="302"/>
    </location>
</feature>
<evidence type="ECO:0000256" key="3">
    <source>
        <dbReference type="ARBA" id="ARBA00023015"/>
    </source>
</evidence>
<proteinExistence type="predicted"/>
<name>A0ABQ1B181_ASPLE</name>
<keyword evidence="4" id="KW-0238">DNA-binding</keyword>
<keyword evidence="3" id="KW-0805">Transcription regulation</keyword>
<evidence type="ECO:0000313" key="9">
    <source>
        <dbReference type="EMBL" id="GFF91849.1"/>
    </source>
</evidence>
<reference evidence="9 10" key="1">
    <citation type="submission" date="2020-01" db="EMBL/GenBank/DDBJ databases">
        <title>Draft genome sequence of Aspergillus lentulus IFM 60648.</title>
        <authorList>
            <person name="Takahashi H."/>
            <person name="Yaguchi T."/>
        </authorList>
    </citation>
    <scope>NUCLEOTIDE SEQUENCE [LARGE SCALE GENOMIC DNA]</scope>
    <source>
        <strain evidence="9 10">IFM 60648</strain>
    </source>
</reference>
<evidence type="ECO:0000256" key="1">
    <source>
        <dbReference type="ARBA" id="ARBA00004123"/>
    </source>
</evidence>
<dbReference type="Pfam" id="PF00172">
    <property type="entry name" value="Zn_clus"/>
    <property type="match status" value="1"/>
</dbReference>
<comment type="caution">
    <text evidence="9">The sequence shown here is derived from an EMBL/GenBank/DDBJ whole genome shotgun (WGS) entry which is preliminary data.</text>
</comment>
<gene>
    <name evidence="9" type="ORF">IFM60648_09544</name>
</gene>
<keyword evidence="10" id="KW-1185">Reference proteome</keyword>
<evidence type="ECO:0000256" key="2">
    <source>
        <dbReference type="ARBA" id="ARBA00022723"/>
    </source>
</evidence>
<dbReference type="InterPro" id="IPR050987">
    <property type="entry name" value="AtrR-like"/>
</dbReference>
<evidence type="ECO:0000256" key="7">
    <source>
        <dbReference type="SAM" id="MobiDB-lite"/>
    </source>
</evidence>
<protein>
    <recommendedName>
        <fullName evidence="8">Zn(2)-C6 fungal-type domain-containing protein</fullName>
    </recommendedName>
</protein>
<evidence type="ECO:0000256" key="5">
    <source>
        <dbReference type="ARBA" id="ARBA00023163"/>
    </source>
</evidence>
<dbReference type="CDD" id="cd00067">
    <property type="entry name" value="GAL4"/>
    <property type="match status" value="1"/>
</dbReference>
<dbReference type="InterPro" id="IPR036864">
    <property type="entry name" value="Zn2-C6_fun-type_DNA-bd_sf"/>
</dbReference>
<dbReference type="PANTHER" id="PTHR46910:SF3">
    <property type="entry name" value="HALOTOLERANCE PROTEIN 9-RELATED"/>
    <property type="match status" value="1"/>
</dbReference>
<dbReference type="SUPFAM" id="SSF57701">
    <property type="entry name" value="Zn2/Cys6 DNA-binding domain"/>
    <property type="match status" value="1"/>
</dbReference>
<evidence type="ECO:0000256" key="6">
    <source>
        <dbReference type="ARBA" id="ARBA00023242"/>
    </source>
</evidence>
<sequence>MAHTYYPSGDEVGPDQQSRHEAHSISPSTGPDGQQEMMERGASSVSPALEIDGRSRNSTRRRIQVACNRCRKRKIKCSGDIGDGQGCSNCRASGNRNCQFLRVNSSMLQTKDSGWPYHAANATVSSSSMPRVYAHVAQRSGLVSTNSLGVRLGSFSRPSGYDQGTVNLQHPPSQQTFGLDHTANYENEPTAYNPPSSYMFSSSHQGILPDYCGLAWNTKAWNSNVQAHNAQSGAAFPTQDTENTFTSSSYPFLFSGPGTQSTDVPMTCTPSDGQGADRTLPKASSRSQLPMGMSSPSATPEAMSGLLLSPEYRYGHHLATRTSISGSGLPSMQLGSNGNFGGNSLNQTRKASQSSAPDMMFDYLPITSVGTPSHLGYSAGTALNTFETLDSNDDFRASAVGRSTRSFSRDSGRFMSLMGCGSHIYGYSSSEKSKNRSETGDTGSTASLMNGLPYTRPRHADTHSTIPFDLLATEILPEYRASTELRQTSVSALSNPGGF</sequence>
<evidence type="ECO:0000256" key="4">
    <source>
        <dbReference type="ARBA" id="ARBA00023125"/>
    </source>
</evidence>
<dbReference type="PROSITE" id="PS00463">
    <property type="entry name" value="ZN2_CY6_FUNGAL_1"/>
    <property type="match status" value="1"/>
</dbReference>